<gene>
    <name evidence="4" type="ORF">CF651_07630</name>
</gene>
<evidence type="ECO:0000256" key="2">
    <source>
        <dbReference type="SAM" id="SignalP"/>
    </source>
</evidence>
<feature type="compositionally biased region" description="Polar residues" evidence="1">
    <location>
        <begin position="233"/>
        <end position="244"/>
    </location>
</feature>
<dbReference type="Gene3D" id="3.30.457.10">
    <property type="entry name" value="Copper amine oxidase-like, N-terminal domain"/>
    <property type="match status" value="1"/>
</dbReference>
<comment type="caution">
    <text evidence="4">The sequence shown here is derived from an EMBL/GenBank/DDBJ whole genome shotgun (WGS) entry which is preliminary data.</text>
</comment>
<dbReference type="InterPro" id="IPR036582">
    <property type="entry name" value="Mao_N_sf"/>
</dbReference>
<feature type="chain" id="PRO_5012036822" description="Copper amine oxidase-like N-terminal domain-containing protein" evidence="2">
    <location>
        <begin position="33"/>
        <end position="632"/>
    </location>
</feature>
<dbReference type="AlphaFoldDB" id="A0A229UUI6"/>
<dbReference type="Pfam" id="PF07833">
    <property type="entry name" value="Cu_amine_oxidN1"/>
    <property type="match status" value="1"/>
</dbReference>
<feature type="compositionally biased region" description="Pro residues" evidence="1">
    <location>
        <begin position="180"/>
        <end position="212"/>
    </location>
</feature>
<sequence>MGLQEMLRMKKWILASLCVGSLGLAAYYPAHASDSSQSTKIVQFQFIDNRSDKIAIAYADEPDGKKDGHFKLSLSFPEETEITSLVLKSGDHEHGQRGTWKTNSVGTGWLLAVYQDNKSLNKTYSDTVGKFKGNVTFDLYADDNNSIEPGTSFSVEINTPQASIVSESVPFGESASTAPAPSPTPNPSPSPTPSTTPDPTPTPSPAPAPSPGTDPSSSPGSDKPLMVKGGTGTVSVENGTPGSTMSLILKQPSRSITMGHALFSTEGKGTFDSVPPGSDYYVFDAAGKPYGPITVWEDPNSSLFNASKTTASMTLDLSLNRYSLKLNGEVQSSVKKVTLWAGNFSLNVPIDDNKFSLSTMGVTDKMTPRIELTAETADGTTGTIYIEAQRDFVNDLTVGASKSVDENGTWLIKGAYSAGKSQKEILNAYWVNDAGELTYLQDRRLVGKAAPRTEEEADLKYDMTDFEYKITTQKDRNDISFYVVNGQGEFEIVRPMEGLEALPSGEPQSDIRLQIDSTRALVGGKELKLEAAPFYLNGRTLVPLRFIGEATGAKVSWDSSDHTITLTRENTHITLQIGQKEAYVNERLIQLDAPPIVRDGVTVVPLRFISENLNMDVQFDEGNIRIQNKKRE</sequence>
<evidence type="ECO:0000256" key="1">
    <source>
        <dbReference type="SAM" id="MobiDB-lite"/>
    </source>
</evidence>
<reference evidence="4 5" key="1">
    <citation type="submission" date="2017-07" db="EMBL/GenBank/DDBJ databases">
        <title>Genome sequencing and assembly of Paenibacillus rigui.</title>
        <authorList>
            <person name="Mayilraj S."/>
        </authorList>
    </citation>
    <scope>NUCLEOTIDE SEQUENCE [LARGE SCALE GENOMIC DNA]</scope>
    <source>
        <strain evidence="4 5">JCM 16352</strain>
    </source>
</reference>
<keyword evidence="5" id="KW-1185">Reference proteome</keyword>
<feature type="domain" description="Copper amine oxidase-like N-terminal" evidence="3">
    <location>
        <begin position="522"/>
        <end position="624"/>
    </location>
</feature>
<proteinExistence type="predicted"/>
<protein>
    <recommendedName>
        <fullName evidence="3">Copper amine oxidase-like N-terminal domain-containing protein</fullName>
    </recommendedName>
</protein>
<dbReference type="SUPFAM" id="SSF55383">
    <property type="entry name" value="Copper amine oxidase, domain N"/>
    <property type="match status" value="1"/>
</dbReference>
<name>A0A229UUI6_9BACL</name>
<feature type="signal peptide" evidence="2">
    <location>
        <begin position="1"/>
        <end position="32"/>
    </location>
</feature>
<dbReference type="InterPro" id="IPR012854">
    <property type="entry name" value="Cu_amine_oxidase-like_N"/>
</dbReference>
<evidence type="ECO:0000313" key="5">
    <source>
        <dbReference type="Proteomes" id="UP000215509"/>
    </source>
</evidence>
<accession>A0A229UUI6</accession>
<evidence type="ECO:0000313" key="4">
    <source>
        <dbReference type="EMBL" id="OXM87003.1"/>
    </source>
</evidence>
<evidence type="ECO:0000259" key="3">
    <source>
        <dbReference type="Pfam" id="PF07833"/>
    </source>
</evidence>
<dbReference type="Proteomes" id="UP000215509">
    <property type="component" value="Unassembled WGS sequence"/>
</dbReference>
<dbReference type="EMBL" id="NMQW01000011">
    <property type="protein sequence ID" value="OXM87003.1"/>
    <property type="molecule type" value="Genomic_DNA"/>
</dbReference>
<organism evidence="4 5">
    <name type="scientific">Paenibacillus rigui</name>
    <dbReference type="NCBI Taxonomy" id="554312"/>
    <lineage>
        <taxon>Bacteria</taxon>
        <taxon>Bacillati</taxon>
        <taxon>Bacillota</taxon>
        <taxon>Bacilli</taxon>
        <taxon>Bacillales</taxon>
        <taxon>Paenibacillaceae</taxon>
        <taxon>Paenibacillus</taxon>
    </lineage>
</organism>
<feature type="region of interest" description="Disordered" evidence="1">
    <location>
        <begin position="169"/>
        <end position="244"/>
    </location>
</feature>
<keyword evidence="2" id="KW-0732">Signal</keyword>